<proteinExistence type="predicted"/>
<feature type="region of interest" description="Disordered" evidence="1">
    <location>
        <begin position="60"/>
        <end position="138"/>
    </location>
</feature>
<dbReference type="WBParaSite" id="ASIM_0001996401-mRNA-1">
    <property type="protein sequence ID" value="ASIM_0001996401-mRNA-1"/>
    <property type="gene ID" value="ASIM_0001996401"/>
</dbReference>
<evidence type="ECO:0000256" key="1">
    <source>
        <dbReference type="SAM" id="MobiDB-lite"/>
    </source>
</evidence>
<evidence type="ECO:0000313" key="2">
    <source>
        <dbReference type="EMBL" id="VDK69012.1"/>
    </source>
</evidence>
<gene>
    <name evidence="2" type="ORF">ASIM_LOCUS19348</name>
</gene>
<name>A0A0M3KG52_ANISI</name>
<feature type="compositionally biased region" description="Low complexity" evidence="1">
    <location>
        <begin position="100"/>
        <end position="115"/>
    </location>
</feature>
<reference evidence="2 3" key="2">
    <citation type="submission" date="2018-11" db="EMBL/GenBank/DDBJ databases">
        <authorList>
            <consortium name="Pathogen Informatics"/>
        </authorList>
    </citation>
    <scope>NUCLEOTIDE SEQUENCE [LARGE SCALE GENOMIC DNA]</scope>
</reference>
<reference evidence="4" key="1">
    <citation type="submission" date="2017-02" db="UniProtKB">
        <authorList>
            <consortium name="WormBaseParasite"/>
        </authorList>
    </citation>
    <scope>IDENTIFICATION</scope>
</reference>
<evidence type="ECO:0000313" key="4">
    <source>
        <dbReference type="WBParaSite" id="ASIM_0001996401-mRNA-1"/>
    </source>
</evidence>
<protein>
    <submittedName>
        <fullName evidence="2 4">Uncharacterized protein</fullName>
    </submittedName>
</protein>
<feature type="region of interest" description="Disordered" evidence="1">
    <location>
        <begin position="1"/>
        <end position="48"/>
    </location>
</feature>
<organism evidence="4">
    <name type="scientific">Anisakis simplex</name>
    <name type="common">Herring worm</name>
    <dbReference type="NCBI Taxonomy" id="6269"/>
    <lineage>
        <taxon>Eukaryota</taxon>
        <taxon>Metazoa</taxon>
        <taxon>Ecdysozoa</taxon>
        <taxon>Nematoda</taxon>
        <taxon>Chromadorea</taxon>
        <taxon>Rhabditida</taxon>
        <taxon>Spirurina</taxon>
        <taxon>Ascaridomorpha</taxon>
        <taxon>Ascaridoidea</taxon>
        <taxon>Anisakidae</taxon>
        <taxon>Anisakis</taxon>
        <taxon>Anisakis simplex complex</taxon>
    </lineage>
</organism>
<sequence length="237" mass="26243">MAAAIRREYDAIRRSQSPIPDDPFTGADPENRSGHAHRCPELNPNSGALGVSFEELLRNARPLEERQQQRLARNETISGLSHHQPPRRQNRPNWRPGPPSGSARAPATAPRLTPAGFETRPRADPPAAAQIPGNPRTAAGPVAAAAQAIAWAPSTIWTPPVIWRRPPGVWRQQIQNQQCPPNQQQQQLLLGALVWPHWAPPLSTPHGPPRVQAQGSLEAELRWMNLHDSNNMRRSSR</sequence>
<dbReference type="Proteomes" id="UP000267096">
    <property type="component" value="Unassembled WGS sequence"/>
</dbReference>
<feature type="compositionally biased region" description="Basic and acidic residues" evidence="1">
    <location>
        <begin position="1"/>
        <end position="13"/>
    </location>
</feature>
<keyword evidence="3" id="KW-1185">Reference proteome</keyword>
<dbReference type="EMBL" id="UYRR01037083">
    <property type="protein sequence ID" value="VDK69012.1"/>
    <property type="molecule type" value="Genomic_DNA"/>
</dbReference>
<feature type="compositionally biased region" description="Polar residues" evidence="1">
    <location>
        <begin position="69"/>
        <end position="81"/>
    </location>
</feature>
<evidence type="ECO:0000313" key="3">
    <source>
        <dbReference type="Proteomes" id="UP000267096"/>
    </source>
</evidence>
<dbReference type="AlphaFoldDB" id="A0A0M3KG52"/>
<accession>A0A0M3KG52</accession>